<dbReference type="EMBL" id="JAFLHG010000001">
    <property type="protein sequence ID" value="MBT8796742.1"/>
    <property type="molecule type" value="Genomic_DNA"/>
</dbReference>
<keyword evidence="2" id="KW-0456">Lyase</keyword>
<feature type="domain" description="Class II aldolase/adducin N-terminal" evidence="3">
    <location>
        <begin position="12"/>
        <end position="223"/>
    </location>
</feature>
<dbReference type="InterPro" id="IPR001303">
    <property type="entry name" value="Aldolase_II/adducin_N"/>
</dbReference>
<organism evidence="4 5">
    <name type="scientific">Microbacterium flavum</name>
    <dbReference type="NCBI Taxonomy" id="415216"/>
    <lineage>
        <taxon>Bacteria</taxon>
        <taxon>Bacillati</taxon>
        <taxon>Actinomycetota</taxon>
        <taxon>Actinomycetes</taxon>
        <taxon>Micrococcales</taxon>
        <taxon>Microbacteriaceae</taxon>
        <taxon>Microbacterium</taxon>
    </lineage>
</organism>
<dbReference type="Proteomes" id="UP000740605">
    <property type="component" value="Unassembled WGS sequence"/>
</dbReference>
<evidence type="ECO:0000256" key="2">
    <source>
        <dbReference type="ARBA" id="ARBA00023239"/>
    </source>
</evidence>
<dbReference type="Gene3D" id="3.40.225.10">
    <property type="entry name" value="Class II aldolase/adducin N-terminal domain"/>
    <property type="match status" value="1"/>
</dbReference>
<evidence type="ECO:0000256" key="1">
    <source>
        <dbReference type="ARBA" id="ARBA00022723"/>
    </source>
</evidence>
<keyword evidence="5" id="KW-1185">Reference proteome</keyword>
<dbReference type="RefSeq" id="WP_215485983.1">
    <property type="nucleotide sequence ID" value="NZ_BAAAPJ010000001.1"/>
</dbReference>
<evidence type="ECO:0000313" key="4">
    <source>
        <dbReference type="EMBL" id="MBT8796742.1"/>
    </source>
</evidence>
<dbReference type="InterPro" id="IPR036409">
    <property type="entry name" value="Aldolase_II/adducin_N_sf"/>
</dbReference>
<dbReference type="InterPro" id="IPR050197">
    <property type="entry name" value="Aldolase_class_II_sugar_metab"/>
</dbReference>
<keyword evidence="1" id="KW-0479">Metal-binding</keyword>
<reference evidence="4 5" key="1">
    <citation type="submission" date="2021-03" db="EMBL/GenBank/DDBJ databases">
        <title>Microbacterium pauli sp. nov., isolated from microfiltered milk.</title>
        <authorList>
            <person name="Bellassi P."/>
            <person name="Fontana A."/>
            <person name="Callegari M.L."/>
            <person name="Lorenzo M."/>
            <person name="Cappa F."/>
        </authorList>
    </citation>
    <scope>NUCLEOTIDE SEQUENCE [LARGE SCALE GENOMIC DNA]</scope>
    <source>
        <strain evidence="4 5">DSM 18909</strain>
    </source>
</reference>
<dbReference type="PANTHER" id="PTHR22789">
    <property type="entry name" value="FUCULOSE PHOSPHATE ALDOLASE"/>
    <property type="match status" value="1"/>
</dbReference>
<evidence type="ECO:0000259" key="3">
    <source>
        <dbReference type="SMART" id="SM01007"/>
    </source>
</evidence>
<gene>
    <name evidence="4" type="ORF">J0P97_01455</name>
</gene>
<sequence length="260" mass="27287">MPARHAPELVSAELLDLTHRLALPERDLVILAEGNTSEQLSPEAIVVKASGSSMQHATAEDFVAIEIDPLLELVRDPAADQAALTAALTAPGGDGGGAPRRASIETLVHAAVRAFAPVRFVAHTHPTAVVSLLASVHAEESFAEAVYSDEVVVLGRSLFVPYAQPGIDLARIFLERLERHVADHGEVPSLILLGNHGIVANSATADGAEAISLMAVKSARVRIAALQIGGIAGLSAAATAHYFEREDFRERRAALAGMEG</sequence>
<proteinExistence type="predicted"/>
<dbReference type="SUPFAM" id="SSF53639">
    <property type="entry name" value="AraD/HMP-PK domain-like"/>
    <property type="match status" value="1"/>
</dbReference>
<comment type="caution">
    <text evidence="4">The sequence shown here is derived from an EMBL/GenBank/DDBJ whole genome shotgun (WGS) entry which is preliminary data.</text>
</comment>
<dbReference type="Pfam" id="PF00596">
    <property type="entry name" value="Aldolase_II"/>
    <property type="match status" value="1"/>
</dbReference>
<dbReference type="SMART" id="SM01007">
    <property type="entry name" value="Aldolase_II"/>
    <property type="match status" value="1"/>
</dbReference>
<protein>
    <submittedName>
        <fullName evidence="4">Class II aldolase/adducin family protein</fullName>
    </submittedName>
</protein>
<dbReference type="PANTHER" id="PTHR22789:SF0">
    <property type="entry name" value="3-OXO-TETRONATE 4-PHOSPHATE DECARBOXYLASE-RELATED"/>
    <property type="match status" value="1"/>
</dbReference>
<evidence type="ECO:0000313" key="5">
    <source>
        <dbReference type="Proteomes" id="UP000740605"/>
    </source>
</evidence>
<accession>A0ABS5XQE1</accession>
<name>A0ABS5XQE1_9MICO</name>